<dbReference type="GeneID" id="10499259"/>
<dbReference type="FunCoup" id="F0ZMT8">
    <property type="interactions" value="937"/>
</dbReference>
<name>F0ZMT8_DICPU</name>
<reference evidence="2" key="1">
    <citation type="journal article" date="2011" name="Genome Biol.">
        <title>Comparative genomics of the social amoebae Dictyostelium discoideum and Dictyostelium purpureum.</title>
        <authorList>
            <consortium name="US DOE Joint Genome Institute (JGI-PGF)"/>
            <person name="Sucgang R."/>
            <person name="Kuo A."/>
            <person name="Tian X."/>
            <person name="Salerno W."/>
            <person name="Parikh A."/>
            <person name="Feasley C.L."/>
            <person name="Dalin E."/>
            <person name="Tu H."/>
            <person name="Huang E."/>
            <person name="Barry K."/>
            <person name="Lindquist E."/>
            <person name="Shapiro H."/>
            <person name="Bruce D."/>
            <person name="Schmutz J."/>
            <person name="Salamov A."/>
            <person name="Fey P."/>
            <person name="Gaudet P."/>
            <person name="Anjard C."/>
            <person name="Babu M.M."/>
            <person name="Basu S."/>
            <person name="Bushmanova Y."/>
            <person name="van der Wel H."/>
            <person name="Katoh-Kurasawa M."/>
            <person name="Dinh C."/>
            <person name="Coutinho P.M."/>
            <person name="Saito T."/>
            <person name="Elias M."/>
            <person name="Schaap P."/>
            <person name="Kay R.R."/>
            <person name="Henrissat B."/>
            <person name="Eichinger L."/>
            <person name="Rivero F."/>
            <person name="Putnam N.H."/>
            <person name="West C.M."/>
            <person name="Loomis W.F."/>
            <person name="Chisholm R.L."/>
            <person name="Shaulsky G."/>
            <person name="Strassmann J.E."/>
            <person name="Queller D.C."/>
            <person name="Kuspa A."/>
            <person name="Grigoriev I.V."/>
        </authorList>
    </citation>
    <scope>NUCLEOTIDE SEQUENCE [LARGE SCALE GENOMIC DNA]</scope>
    <source>
        <strain evidence="2">QSDP1</strain>
    </source>
</reference>
<dbReference type="Proteomes" id="UP000001064">
    <property type="component" value="Unassembled WGS sequence"/>
</dbReference>
<accession>F0ZMT8</accession>
<dbReference type="VEuPathDB" id="AmoebaDB:DICPUDRAFT_79514"/>
<sequence length="113" mass="13562">MGVLWYKIHIYLMELSETDKPKHSHDIFRIKIYELFFDHYFGEKCTKECLQDFIKALERNIAREQTILNIYKSLKISENGTIPNFHLGDVLNYYRGDDNLIDNENIQDLFKVK</sequence>
<gene>
    <name evidence="1" type="ORF">DICPUDRAFT_79514</name>
</gene>
<evidence type="ECO:0000313" key="2">
    <source>
        <dbReference type="Proteomes" id="UP000001064"/>
    </source>
</evidence>
<keyword evidence="2" id="KW-1185">Reference proteome</keyword>
<proteinExistence type="predicted"/>
<dbReference type="OMA" id="HIYLMEL"/>
<dbReference type="KEGG" id="dpp:DICPUDRAFT_79514"/>
<dbReference type="InParanoid" id="F0ZMT8"/>
<dbReference type="AlphaFoldDB" id="F0ZMT8"/>
<protein>
    <submittedName>
        <fullName evidence="1">Uncharacterized protein</fullName>
    </submittedName>
</protein>
<evidence type="ECO:0000313" key="1">
    <source>
        <dbReference type="EMBL" id="EGC34741.1"/>
    </source>
</evidence>
<dbReference type="EMBL" id="GL871085">
    <property type="protein sequence ID" value="EGC34741.1"/>
    <property type="molecule type" value="Genomic_DNA"/>
</dbReference>
<dbReference type="RefSeq" id="XP_003288741.1">
    <property type="nucleotide sequence ID" value="XM_003288693.1"/>
</dbReference>
<dbReference type="OrthoDB" id="22201at2759"/>
<organism evidence="1 2">
    <name type="scientific">Dictyostelium purpureum</name>
    <name type="common">Slime mold</name>
    <dbReference type="NCBI Taxonomy" id="5786"/>
    <lineage>
        <taxon>Eukaryota</taxon>
        <taxon>Amoebozoa</taxon>
        <taxon>Evosea</taxon>
        <taxon>Eumycetozoa</taxon>
        <taxon>Dictyostelia</taxon>
        <taxon>Dictyosteliales</taxon>
        <taxon>Dictyosteliaceae</taxon>
        <taxon>Dictyostelium</taxon>
    </lineage>
</organism>